<reference evidence="2 3" key="1">
    <citation type="submission" date="2020-04" db="EMBL/GenBank/DDBJ databases">
        <authorList>
            <person name="De Canck E."/>
        </authorList>
    </citation>
    <scope>NUCLEOTIDE SEQUENCE [LARGE SCALE GENOMIC DNA]</scope>
    <source>
        <strain evidence="2 3">LMG 27174</strain>
    </source>
</reference>
<dbReference type="EC" id="3.1.1.23" evidence="2"/>
<dbReference type="PANTHER" id="PTHR11614">
    <property type="entry name" value="PHOSPHOLIPASE-RELATED"/>
    <property type="match status" value="1"/>
</dbReference>
<dbReference type="SUPFAM" id="SSF53474">
    <property type="entry name" value="alpha/beta-Hydrolases"/>
    <property type="match status" value="1"/>
</dbReference>
<evidence type="ECO:0000313" key="3">
    <source>
        <dbReference type="Proteomes" id="UP000494205"/>
    </source>
</evidence>
<organism evidence="2 3">
    <name type="scientific">Paraburkholderia rhynchosiae</name>
    <dbReference type="NCBI Taxonomy" id="487049"/>
    <lineage>
        <taxon>Bacteria</taxon>
        <taxon>Pseudomonadati</taxon>
        <taxon>Pseudomonadota</taxon>
        <taxon>Betaproteobacteria</taxon>
        <taxon>Burkholderiales</taxon>
        <taxon>Burkholderiaceae</taxon>
        <taxon>Paraburkholderia</taxon>
    </lineage>
</organism>
<dbReference type="Gene3D" id="3.40.50.1820">
    <property type="entry name" value="alpha/beta hydrolase"/>
    <property type="match status" value="1"/>
</dbReference>
<evidence type="ECO:0000259" key="1">
    <source>
        <dbReference type="Pfam" id="PF12146"/>
    </source>
</evidence>
<dbReference type="EMBL" id="CADIJZ010000002">
    <property type="protein sequence ID" value="CAB3644239.1"/>
    <property type="molecule type" value="Genomic_DNA"/>
</dbReference>
<dbReference type="AlphaFoldDB" id="A0A6J4ZVX1"/>
<dbReference type="InterPro" id="IPR022742">
    <property type="entry name" value="Hydrolase_4"/>
</dbReference>
<dbReference type="Pfam" id="PF12146">
    <property type="entry name" value="Hydrolase_4"/>
    <property type="match status" value="2"/>
</dbReference>
<dbReference type="Proteomes" id="UP000494205">
    <property type="component" value="Unassembled WGS sequence"/>
</dbReference>
<evidence type="ECO:0000313" key="2">
    <source>
        <dbReference type="EMBL" id="CAB3644239.1"/>
    </source>
</evidence>
<sequence>MIWRNENYGHTAMETPQDRMTLADERGTDDAEPLRASVATADGLELPLYRWPATGTLRATVALIHGLAEHAGRYAALAARLNAAGIELLAIDLRGHGRAPGKRAYVERFDDYLLDAQALLDAAAQTHAPLFLMGHSMGGAVAALYAIERLGASREQLSGHLDSHTDSQMPRHASGLVSGLILSSPALAPGLDVPRWMLKLSQVISRTWPGFPAMKIDASLLSRLESVVDANRNDPLVHHGPIPARTGAELLLAMARIERGRSGLRMPLFVYHGTADKLTEPEGSRDFGQHAGSSDKTVRLHEGSYHETMNDSDRDRVIGELIAWIDERAR</sequence>
<feature type="domain" description="Serine aminopeptidase S33" evidence="1">
    <location>
        <begin position="176"/>
        <end position="313"/>
    </location>
</feature>
<gene>
    <name evidence="2" type="ORF">LMG27174_00688</name>
</gene>
<feature type="domain" description="Serine aminopeptidase S33" evidence="1">
    <location>
        <begin position="57"/>
        <end position="149"/>
    </location>
</feature>
<dbReference type="InterPro" id="IPR029058">
    <property type="entry name" value="AB_hydrolase_fold"/>
</dbReference>
<accession>A0A6J4ZVX1</accession>
<dbReference type="InterPro" id="IPR051044">
    <property type="entry name" value="MAG_DAG_Lipase"/>
</dbReference>
<protein>
    <submittedName>
        <fullName evidence="2">Monoacylglycerol lipase</fullName>
        <ecNumber evidence="2">3.1.1.23</ecNumber>
    </submittedName>
</protein>
<keyword evidence="2" id="KW-0378">Hydrolase</keyword>
<name>A0A6J4ZVX1_9BURK</name>
<dbReference type="GO" id="GO:0047372">
    <property type="term" value="F:monoacylglycerol lipase activity"/>
    <property type="evidence" value="ECO:0007669"/>
    <property type="project" value="UniProtKB-EC"/>
</dbReference>
<proteinExistence type="predicted"/>